<keyword evidence="3" id="KW-1185">Reference proteome</keyword>
<name>M0HTC6_HALGM</name>
<keyword evidence="1" id="KW-0812">Transmembrane</keyword>
<evidence type="ECO:0000256" key="1">
    <source>
        <dbReference type="SAM" id="Phobius"/>
    </source>
</evidence>
<sequence length="138" mass="14820">MSDSHQSSADARSADQQWPSRSILRHVAIGSVLFTIAAVQPVAAQDSVVCSAEKLPEMVEGFFQITTTLGFIGLAVIWQADSLAEIFTASPEQKKRLKVHKRAALKSALILAVLGPLYSVVASIMGLPLGDCMNLTPW</sequence>
<organism evidence="2 3">
    <name type="scientific">Haloferax gibbonsii (strain ATCC 33959 / DSM 4427 / JCM 8863 / NBRC 102184 / NCIMB 2188 / Ma 2.38)</name>
    <dbReference type="NCBI Taxonomy" id="1227459"/>
    <lineage>
        <taxon>Archaea</taxon>
        <taxon>Methanobacteriati</taxon>
        <taxon>Methanobacteriota</taxon>
        <taxon>Stenosarchaea group</taxon>
        <taxon>Halobacteria</taxon>
        <taxon>Halobacteriales</taxon>
        <taxon>Haloferacaceae</taxon>
        <taxon>Haloferax</taxon>
    </lineage>
</organism>
<dbReference type="InterPro" id="IPR058291">
    <property type="entry name" value="DUF7985"/>
</dbReference>
<keyword evidence="1" id="KW-1133">Transmembrane helix</keyword>
<dbReference type="PATRIC" id="fig|1227459.3.peg.37"/>
<evidence type="ECO:0000313" key="2">
    <source>
        <dbReference type="EMBL" id="ELZ86942.1"/>
    </source>
</evidence>
<reference evidence="2 3" key="1">
    <citation type="journal article" date="2014" name="PLoS Genet.">
        <title>Phylogenetically driven sequencing of extremely halophilic archaea reveals strategies for static and dynamic osmo-response.</title>
        <authorList>
            <person name="Becker E.A."/>
            <person name="Seitzer P.M."/>
            <person name="Tritt A."/>
            <person name="Larsen D."/>
            <person name="Krusor M."/>
            <person name="Yao A.I."/>
            <person name="Wu D."/>
            <person name="Madern D."/>
            <person name="Eisen J.A."/>
            <person name="Darling A.E."/>
            <person name="Facciotti M.T."/>
        </authorList>
    </citation>
    <scope>NUCLEOTIDE SEQUENCE [LARGE SCALE GENOMIC DNA]</scope>
    <source>
        <strain evidence="3">ATCC 33959 / DSM 4427 / JCM 8863 / NBRC 102184 / NCIMB 2188 / Ma 2.38</strain>
    </source>
</reference>
<feature type="transmembrane region" description="Helical" evidence="1">
    <location>
        <begin position="108"/>
        <end position="129"/>
    </location>
</feature>
<gene>
    <name evidence="2" type="ORF">C454_00290</name>
</gene>
<comment type="caution">
    <text evidence="2">The sequence shown here is derived from an EMBL/GenBank/DDBJ whole genome shotgun (WGS) entry which is preliminary data.</text>
</comment>
<dbReference type="AlphaFoldDB" id="M0HTC6"/>
<feature type="transmembrane region" description="Helical" evidence="1">
    <location>
        <begin position="63"/>
        <end position="87"/>
    </location>
</feature>
<dbReference type="EMBL" id="AOLJ01000001">
    <property type="protein sequence ID" value="ELZ86942.1"/>
    <property type="molecule type" value="Genomic_DNA"/>
</dbReference>
<proteinExistence type="predicted"/>
<protein>
    <submittedName>
        <fullName evidence="2">Uncharacterized protein</fullName>
    </submittedName>
</protein>
<evidence type="ECO:0000313" key="3">
    <source>
        <dbReference type="Proteomes" id="UP000011571"/>
    </source>
</evidence>
<accession>M0HTC6</accession>
<dbReference type="Proteomes" id="UP000011571">
    <property type="component" value="Unassembled WGS sequence"/>
</dbReference>
<feature type="transmembrane region" description="Helical" evidence="1">
    <location>
        <begin position="23"/>
        <end position="43"/>
    </location>
</feature>
<dbReference type="RefSeq" id="WP_004971365.1">
    <property type="nucleotide sequence ID" value="NZ_AOLJ01000001.1"/>
</dbReference>
<keyword evidence="1" id="KW-0472">Membrane</keyword>
<dbReference type="Pfam" id="PF25946">
    <property type="entry name" value="DUF7985"/>
    <property type="match status" value="1"/>
</dbReference>